<evidence type="ECO:0000313" key="8">
    <source>
        <dbReference type="Proteomes" id="UP000772434"/>
    </source>
</evidence>
<protein>
    <submittedName>
        <fullName evidence="7">Nitroreductase</fullName>
    </submittedName>
</protein>
<keyword evidence="3" id="KW-0285">Flavoprotein</keyword>
<dbReference type="Gene3D" id="3.40.109.10">
    <property type="entry name" value="NADH Oxidase"/>
    <property type="match status" value="1"/>
</dbReference>
<dbReference type="InterPro" id="IPR029479">
    <property type="entry name" value="Nitroreductase"/>
</dbReference>
<evidence type="ECO:0000256" key="4">
    <source>
        <dbReference type="ARBA" id="ARBA00022643"/>
    </source>
</evidence>
<comment type="caution">
    <text evidence="7">The sequence shown here is derived from an EMBL/GenBank/DDBJ whole genome shotgun (WGS) entry which is preliminary data.</text>
</comment>
<comment type="similarity">
    <text evidence="2">Belongs to the nitroreductase family.</text>
</comment>
<keyword evidence="4" id="KW-0288">FMN</keyword>
<dbReference type="CDD" id="cd02136">
    <property type="entry name" value="PnbA_NfnB-like"/>
    <property type="match status" value="1"/>
</dbReference>
<evidence type="ECO:0000259" key="6">
    <source>
        <dbReference type="Pfam" id="PF00881"/>
    </source>
</evidence>
<proteinExistence type="inferred from homology"/>
<dbReference type="OrthoDB" id="41362at2759"/>
<gene>
    <name evidence="7" type="ORF">BDP27DRAFT_1412352</name>
</gene>
<dbReference type="AlphaFoldDB" id="A0A9P5Q597"/>
<dbReference type="PANTHER" id="PTHR43673">
    <property type="entry name" value="NAD(P)H NITROREDUCTASE YDGI-RELATED"/>
    <property type="match status" value="1"/>
</dbReference>
<dbReference type="Pfam" id="PF00881">
    <property type="entry name" value="Nitroreductase"/>
    <property type="match status" value="1"/>
</dbReference>
<dbReference type="InterPro" id="IPR000415">
    <property type="entry name" value="Nitroreductase-like"/>
</dbReference>
<dbReference type="EMBL" id="JADNRY010000001">
    <property type="protein sequence ID" value="KAF9078351.1"/>
    <property type="molecule type" value="Genomic_DNA"/>
</dbReference>
<dbReference type="PANTHER" id="PTHR43673:SF2">
    <property type="entry name" value="NITROREDUCTASE"/>
    <property type="match status" value="1"/>
</dbReference>
<feature type="domain" description="Nitroreductase" evidence="6">
    <location>
        <begin position="9"/>
        <end position="191"/>
    </location>
</feature>
<accession>A0A9P5Q597</accession>
<keyword evidence="8" id="KW-1185">Reference proteome</keyword>
<evidence type="ECO:0000313" key="7">
    <source>
        <dbReference type="EMBL" id="KAF9078351.1"/>
    </source>
</evidence>
<keyword evidence="5" id="KW-0560">Oxidoreductase</keyword>
<evidence type="ECO:0000256" key="2">
    <source>
        <dbReference type="ARBA" id="ARBA00007118"/>
    </source>
</evidence>
<reference evidence="7" key="1">
    <citation type="submission" date="2020-11" db="EMBL/GenBank/DDBJ databases">
        <authorList>
            <consortium name="DOE Joint Genome Institute"/>
            <person name="Ahrendt S."/>
            <person name="Riley R."/>
            <person name="Andreopoulos W."/>
            <person name="Labutti K."/>
            <person name="Pangilinan J."/>
            <person name="Ruiz-Duenas F.J."/>
            <person name="Barrasa J.M."/>
            <person name="Sanchez-Garcia M."/>
            <person name="Camarero S."/>
            <person name="Miyauchi S."/>
            <person name="Serrano A."/>
            <person name="Linde D."/>
            <person name="Babiker R."/>
            <person name="Drula E."/>
            <person name="Ayuso-Fernandez I."/>
            <person name="Pacheco R."/>
            <person name="Padilla G."/>
            <person name="Ferreira P."/>
            <person name="Barriuso J."/>
            <person name="Kellner H."/>
            <person name="Castanera R."/>
            <person name="Alfaro M."/>
            <person name="Ramirez L."/>
            <person name="Pisabarro A.G."/>
            <person name="Kuo A."/>
            <person name="Tritt A."/>
            <person name="Lipzen A."/>
            <person name="He G."/>
            <person name="Yan M."/>
            <person name="Ng V."/>
            <person name="Cullen D."/>
            <person name="Martin F."/>
            <person name="Rosso M.-N."/>
            <person name="Henrissat B."/>
            <person name="Hibbett D."/>
            <person name="Martinez A.T."/>
            <person name="Grigoriev I.V."/>
        </authorList>
    </citation>
    <scope>NUCLEOTIDE SEQUENCE</scope>
    <source>
        <strain evidence="7">AH 40177</strain>
    </source>
</reference>
<dbReference type="GO" id="GO:0016491">
    <property type="term" value="F:oxidoreductase activity"/>
    <property type="evidence" value="ECO:0007669"/>
    <property type="project" value="UniProtKB-KW"/>
</dbReference>
<comment type="cofactor">
    <cofactor evidence="1">
        <name>FMN</name>
        <dbReference type="ChEBI" id="CHEBI:58210"/>
    </cofactor>
</comment>
<name>A0A9P5Q597_9AGAR</name>
<sequence>MTLDEATLARHSARRFLDKPVPKDILQRALNLATHAPSNSNIQPWRLYILSGPAADRLKKALIVEASSDAVPEIPPLPNAYKHFRSELGKEVYGEGLGIPRDDAEGRRAAVLRNYDFFGAPMAAIVCMDSTLSRVDAMTVGMYLQTLLLALTEEGVGSCVEVSVAGYPGVIRKTVGIPQETDIICGIAIGYEDESMKVNQLRSTRISVDESTVIIEE</sequence>
<evidence type="ECO:0000256" key="3">
    <source>
        <dbReference type="ARBA" id="ARBA00022630"/>
    </source>
</evidence>
<evidence type="ECO:0000256" key="5">
    <source>
        <dbReference type="ARBA" id="ARBA00023002"/>
    </source>
</evidence>
<evidence type="ECO:0000256" key="1">
    <source>
        <dbReference type="ARBA" id="ARBA00001917"/>
    </source>
</evidence>
<dbReference type="SUPFAM" id="SSF55469">
    <property type="entry name" value="FMN-dependent nitroreductase-like"/>
    <property type="match status" value="1"/>
</dbReference>
<organism evidence="7 8">
    <name type="scientific">Rhodocollybia butyracea</name>
    <dbReference type="NCBI Taxonomy" id="206335"/>
    <lineage>
        <taxon>Eukaryota</taxon>
        <taxon>Fungi</taxon>
        <taxon>Dikarya</taxon>
        <taxon>Basidiomycota</taxon>
        <taxon>Agaricomycotina</taxon>
        <taxon>Agaricomycetes</taxon>
        <taxon>Agaricomycetidae</taxon>
        <taxon>Agaricales</taxon>
        <taxon>Marasmiineae</taxon>
        <taxon>Omphalotaceae</taxon>
        <taxon>Rhodocollybia</taxon>
    </lineage>
</organism>
<dbReference type="Proteomes" id="UP000772434">
    <property type="component" value="Unassembled WGS sequence"/>
</dbReference>